<evidence type="ECO:0000313" key="8">
    <source>
        <dbReference type="Proteomes" id="UP000269154"/>
    </source>
</evidence>
<keyword evidence="8" id="KW-1185">Reference proteome</keyword>
<comment type="caution">
    <text evidence="7">The sequence shown here is derived from an EMBL/GenBank/DDBJ whole genome shotgun (WGS) entry which is preliminary data.</text>
</comment>
<dbReference type="Pfam" id="PF00805">
    <property type="entry name" value="Pentapeptide"/>
    <property type="match status" value="3"/>
</dbReference>
<sequence>MTSPTFGSDISDINNSNNTEASWQQKSQQLPIWVRRCGAWTTEVSLVVLSGIVPFWLGHLGNIGNKSVPLNPVVATTTEAIANTLGIPLRNRYQKVTPLANLFWSGALLAPLAIVGWQLFLLARTGQTLPKRWFEIRVVTALGTSPGLRRTLVREGFAKWGLPMGTAYLIWYLTGAFPSLAILLALSGLALLGDISLIRFNKLRRTGHDRLVDTFVVDARSGQLDSNPFNFIDTQTQASIAAIVTTHKKSEGFHLWPWMRKNPGMTLLMITALGMVSVLGTIFGTHVYIQNQANWREFKQQDNDMFLALVNKLSLTSTKPQQRQVAVLALGSTKDPRAIPLLVDLLGQENESSILDGIQQSLVSAGPMVIPELRRLNQALKNDLDSLSYGGNSQEQLLVSLRLRATQKAIAKVLKVYSGSVKEADLSGVDLGQITSGPASFTLILENTDLSGVKFRGATLNQASFKNSRFYGPGKDNRLGTFDDLIADLSGANLIETNLTGATFGPVVMKRADLFRAILNKAKMPDSILTEANLSSAKLIETDLQRANLTEASLTGADLGSANLSEANLRRAHLSKVKAEGASFQSSNLMESNWQGANLSGANFSKSNLRKADLSLAQLTNVNFRNAQLQNANLRNADLSLADLRGANLSGTDLKGAKLVTPKPAQLDQFLASPLETFKSDYLRGVNFNFAKNLDPNQINYICKQGGIHEQCTNN</sequence>
<dbReference type="Proteomes" id="UP000269154">
    <property type="component" value="Unassembled WGS sequence"/>
</dbReference>
<keyword evidence="3 5" id="KW-1133">Transmembrane helix</keyword>
<evidence type="ECO:0000259" key="6">
    <source>
        <dbReference type="Pfam" id="PF06271"/>
    </source>
</evidence>
<keyword evidence="2 5" id="KW-0812">Transmembrane</keyword>
<evidence type="ECO:0000256" key="2">
    <source>
        <dbReference type="ARBA" id="ARBA00022692"/>
    </source>
</evidence>
<dbReference type="InterPro" id="IPR010432">
    <property type="entry name" value="RDD"/>
</dbReference>
<feature type="transmembrane region" description="Helical" evidence="5">
    <location>
        <begin position="180"/>
        <end position="200"/>
    </location>
</feature>
<gene>
    <name evidence="7" type="ORF">D5R40_02120</name>
</gene>
<keyword evidence="4 5" id="KW-0472">Membrane</keyword>
<proteinExistence type="predicted"/>
<dbReference type="AlphaFoldDB" id="A0A3N6Q300"/>
<dbReference type="EMBL" id="RCBY01000006">
    <property type="protein sequence ID" value="RQH55480.1"/>
    <property type="molecule type" value="Genomic_DNA"/>
</dbReference>
<name>A0A3N6Q300_9CYAN</name>
<dbReference type="Pfam" id="PF06271">
    <property type="entry name" value="RDD"/>
    <property type="match status" value="1"/>
</dbReference>
<feature type="transmembrane region" description="Helical" evidence="5">
    <location>
        <begin position="102"/>
        <end position="123"/>
    </location>
</feature>
<dbReference type="SUPFAM" id="SSF141571">
    <property type="entry name" value="Pentapeptide repeat-like"/>
    <property type="match status" value="2"/>
</dbReference>
<dbReference type="InterPro" id="IPR001646">
    <property type="entry name" value="5peptide_repeat"/>
</dbReference>
<accession>A0A3N6Q300</accession>
<reference evidence="7 8" key="1">
    <citation type="journal article" date="2018" name="ACS Chem. Biol.">
        <title>Ketoreductase domain dysfunction expands chemodiversity: malyngamide biosynthesis in the cyanobacterium Okeania hirsuta.</title>
        <authorList>
            <person name="Moss N.A."/>
            <person name="Leao T."/>
            <person name="Rankin M."/>
            <person name="McCullough T.M."/>
            <person name="Qu P."/>
            <person name="Korobeynikov A."/>
            <person name="Smith J.L."/>
            <person name="Gerwick L."/>
            <person name="Gerwick W.H."/>
        </authorList>
    </citation>
    <scope>NUCLEOTIDE SEQUENCE [LARGE SCALE GENOMIC DNA]</scope>
    <source>
        <strain evidence="7 8">PAB10Feb10-1</strain>
    </source>
</reference>
<dbReference type="InterPro" id="IPR051082">
    <property type="entry name" value="Pentapeptide-BTB/POZ_domain"/>
</dbReference>
<protein>
    <recommendedName>
        <fullName evidence="6">RDD domain-containing protein</fullName>
    </recommendedName>
</protein>
<dbReference type="OrthoDB" id="416727at2"/>
<dbReference type="PANTHER" id="PTHR14136:SF17">
    <property type="entry name" value="BTB_POZ DOMAIN-CONTAINING PROTEIN KCTD9"/>
    <property type="match status" value="1"/>
</dbReference>
<evidence type="ECO:0000256" key="5">
    <source>
        <dbReference type="SAM" id="Phobius"/>
    </source>
</evidence>
<dbReference type="RefSeq" id="WP_124143978.1">
    <property type="nucleotide sequence ID" value="NZ_CAWOKI010000379.1"/>
</dbReference>
<dbReference type="PANTHER" id="PTHR14136">
    <property type="entry name" value="BTB_POZ DOMAIN-CONTAINING PROTEIN KCTD9"/>
    <property type="match status" value="1"/>
</dbReference>
<dbReference type="Gene3D" id="2.160.20.80">
    <property type="entry name" value="E3 ubiquitin-protein ligase SopA"/>
    <property type="match status" value="2"/>
</dbReference>
<comment type="subcellular location">
    <subcellularLocation>
        <location evidence="1">Membrane</location>
        <topology evidence="1">Multi-pass membrane protein</topology>
    </subcellularLocation>
</comment>
<feature type="transmembrane region" description="Helical" evidence="5">
    <location>
        <begin position="267"/>
        <end position="289"/>
    </location>
</feature>
<feature type="domain" description="RDD" evidence="6">
    <location>
        <begin position="33"/>
        <end position="211"/>
    </location>
</feature>
<evidence type="ECO:0000256" key="4">
    <source>
        <dbReference type="ARBA" id="ARBA00023136"/>
    </source>
</evidence>
<dbReference type="GO" id="GO:0016020">
    <property type="term" value="C:membrane"/>
    <property type="evidence" value="ECO:0007669"/>
    <property type="project" value="UniProtKB-SubCell"/>
</dbReference>
<evidence type="ECO:0000256" key="1">
    <source>
        <dbReference type="ARBA" id="ARBA00004141"/>
    </source>
</evidence>
<organism evidence="7 8">
    <name type="scientific">Okeania hirsuta</name>
    <dbReference type="NCBI Taxonomy" id="1458930"/>
    <lineage>
        <taxon>Bacteria</taxon>
        <taxon>Bacillati</taxon>
        <taxon>Cyanobacteriota</taxon>
        <taxon>Cyanophyceae</taxon>
        <taxon>Oscillatoriophycideae</taxon>
        <taxon>Oscillatoriales</taxon>
        <taxon>Microcoleaceae</taxon>
        <taxon>Okeania</taxon>
    </lineage>
</organism>
<evidence type="ECO:0000313" key="7">
    <source>
        <dbReference type="EMBL" id="RQH55480.1"/>
    </source>
</evidence>
<evidence type="ECO:0000256" key="3">
    <source>
        <dbReference type="ARBA" id="ARBA00022989"/>
    </source>
</evidence>